<keyword evidence="2" id="KW-0378">Hydrolase</keyword>
<dbReference type="InterPro" id="IPR001387">
    <property type="entry name" value="Cro/C1-type_HTH"/>
</dbReference>
<dbReference type="InterPro" id="IPR039418">
    <property type="entry name" value="LexA-like"/>
</dbReference>
<gene>
    <name evidence="7" type="ORF">D1114_21540</name>
</gene>
<organism evidence="7 8">
    <name type="scientific">Cereibacter sphaeroides</name>
    <name type="common">Rhodobacter sphaeroides</name>
    <dbReference type="NCBI Taxonomy" id="1063"/>
    <lineage>
        <taxon>Bacteria</taxon>
        <taxon>Pseudomonadati</taxon>
        <taxon>Pseudomonadota</taxon>
        <taxon>Alphaproteobacteria</taxon>
        <taxon>Rhodobacterales</taxon>
        <taxon>Paracoccaceae</taxon>
        <taxon>Cereibacter</taxon>
    </lineage>
</organism>
<dbReference type="Pfam" id="PF13560">
    <property type="entry name" value="HTH_31"/>
    <property type="match status" value="1"/>
</dbReference>
<protein>
    <submittedName>
        <fullName evidence="7">Helix-turn-helix transcriptional regulator</fullName>
    </submittedName>
</protein>
<keyword evidence="5" id="KW-0804">Transcription</keyword>
<dbReference type="SMART" id="SM00530">
    <property type="entry name" value="HTH_XRE"/>
    <property type="match status" value="1"/>
</dbReference>
<proteinExistence type="predicted"/>
<sequence>MRKMFSMEADYALRTMRRQCQMHDLGGYASRMRTSNERLKLARERAGYATASDAARAFGWTESTYLGHENGTRGLKPKVAERYARALRVTPEWLLFDDGQDPEAAEAQVPSKAPPSQVDVYNVMASAGFGAVAENEMVVERLSFPPGYLGTITRTHPRHLRIIGVKGESMEPTLKDDDVVMLDTTKTSLDFDGLFVLRFGDALHVKRIGRASKGMILVISDNDAYRDVELPREEVEVIGKVVWLGKRA</sequence>
<dbReference type="InterPro" id="IPR019756">
    <property type="entry name" value="Pept_S26A_signal_pept_1_Ser-AS"/>
</dbReference>
<dbReference type="PROSITE" id="PS50943">
    <property type="entry name" value="HTH_CROC1"/>
    <property type="match status" value="1"/>
</dbReference>
<dbReference type="Gene3D" id="1.10.260.40">
    <property type="entry name" value="lambda repressor-like DNA-binding domains"/>
    <property type="match status" value="1"/>
</dbReference>
<dbReference type="SUPFAM" id="SSF47413">
    <property type="entry name" value="lambda repressor-like DNA-binding domains"/>
    <property type="match status" value="1"/>
</dbReference>
<evidence type="ECO:0000256" key="3">
    <source>
        <dbReference type="ARBA" id="ARBA00023015"/>
    </source>
</evidence>
<dbReference type="Gene3D" id="2.10.109.10">
    <property type="entry name" value="Umud Fragment, subunit A"/>
    <property type="match status" value="1"/>
</dbReference>
<dbReference type="GO" id="GO:0016020">
    <property type="term" value="C:membrane"/>
    <property type="evidence" value="ECO:0007669"/>
    <property type="project" value="InterPro"/>
</dbReference>
<evidence type="ECO:0000259" key="6">
    <source>
        <dbReference type="PROSITE" id="PS50943"/>
    </source>
</evidence>
<dbReference type="GO" id="GO:0004252">
    <property type="term" value="F:serine-type endopeptidase activity"/>
    <property type="evidence" value="ECO:0007669"/>
    <property type="project" value="InterPro"/>
</dbReference>
<dbReference type="Proteomes" id="UP000266305">
    <property type="component" value="Unassembled WGS sequence"/>
</dbReference>
<dbReference type="PANTHER" id="PTHR40661">
    <property type="match status" value="1"/>
</dbReference>
<keyword evidence="4" id="KW-0238">DNA-binding</keyword>
<comment type="caution">
    <text evidence="7">The sequence shown here is derived from an EMBL/GenBank/DDBJ whole genome shotgun (WGS) entry which is preliminary data.</text>
</comment>
<reference evidence="7 8" key="1">
    <citation type="submission" date="2018-08" db="EMBL/GenBank/DDBJ databases">
        <title>Draft genome sequence of Rhodobacter sphaeroides FY.</title>
        <authorList>
            <person name="Rayyan A."/>
            <person name="Meyer T.E."/>
            <person name="Kyndt J.A."/>
        </authorList>
    </citation>
    <scope>NUCLEOTIDE SEQUENCE [LARGE SCALE GENOMIC DNA]</scope>
    <source>
        <strain evidence="7 8">FY</strain>
    </source>
</reference>
<dbReference type="AlphaFoldDB" id="A0AAX1UF71"/>
<dbReference type="CDD" id="cd06529">
    <property type="entry name" value="S24_LexA-like"/>
    <property type="match status" value="1"/>
</dbReference>
<dbReference type="InterPro" id="IPR010982">
    <property type="entry name" value="Lambda_DNA-bd_dom_sf"/>
</dbReference>
<evidence type="ECO:0000256" key="5">
    <source>
        <dbReference type="ARBA" id="ARBA00023163"/>
    </source>
</evidence>
<evidence type="ECO:0000313" key="8">
    <source>
        <dbReference type="Proteomes" id="UP000266305"/>
    </source>
</evidence>
<accession>A0AAX1UF71</accession>
<evidence type="ECO:0000256" key="2">
    <source>
        <dbReference type="ARBA" id="ARBA00022801"/>
    </source>
</evidence>
<evidence type="ECO:0000256" key="4">
    <source>
        <dbReference type="ARBA" id="ARBA00023125"/>
    </source>
</evidence>
<keyword evidence="3" id="KW-0805">Transcription regulation</keyword>
<dbReference type="PANTHER" id="PTHR40661:SF3">
    <property type="entry name" value="FELS-1 PROPHAGE TRANSCRIPTIONAL REGULATOR"/>
    <property type="match status" value="1"/>
</dbReference>
<dbReference type="GO" id="GO:0006508">
    <property type="term" value="P:proteolysis"/>
    <property type="evidence" value="ECO:0007669"/>
    <property type="project" value="UniProtKB-KW"/>
</dbReference>
<dbReference type="InterPro" id="IPR015927">
    <property type="entry name" value="Peptidase_S24_S26A/B/C"/>
</dbReference>
<dbReference type="PROSITE" id="PS00501">
    <property type="entry name" value="SPASE_I_1"/>
    <property type="match status" value="1"/>
</dbReference>
<evidence type="ECO:0000256" key="1">
    <source>
        <dbReference type="ARBA" id="ARBA00022670"/>
    </source>
</evidence>
<dbReference type="EMBL" id="QWGP01000041">
    <property type="protein sequence ID" value="RHZ91012.1"/>
    <property type="molecule type" value="Genomic_DNA"/>
</dbReference>
<keyword evidence="1" id="KW-0645">Protease</keyword>
<evidence type="ECO:0000313" key="7">
    <source>
        <dbReference type="EMBL" id="RHZ91012.1"/>
    </source>
</evidence>
<dbReference type="CDD" id="cd00093">
    <property type="entry name" value="HTH_XRE"/>
    <property type="match status" value="1"/>
</dbReference>
<dbReference type="SUPFAM" id="SSF51306">
    <property type="entry name" value="LexA/Signal peptidase"/>
    <property type="match status" value="1"/>
</dbReference>
<dbReference type="Pfam" id="PF00717">
    <property type="entry name" value="Peptidase_S24"/>
    <property type="match status" value="1"/>
</dbReference>
<feature type="domain" description="HTH cro/C1-type" evidence="6">
    <location>
        <begin position="39"/>
        <end position="94"/>
    </location>
</feature>
<dbReference type="InterPro" id="IPR036286">
    <property type="entry name" value="LexA/Signal_pep-like_sf"/>
</dbReference>
<dbReference type="GO" id="GO:0003677">
    <property type="term" value="F:DNA binding"/>
    <property type="evidence" value="ECO:0007669"/>
    <property type="project" value="UniProtKB-KW"/>
</dbReference>
<name>A0AAX1UF71_CERSP</name>